<keyword evidence="2" id="KW-1185">Reference proteome</keyword>
<reference evidence="2" key="1">
    <citation type="journal article" date="2019" name="Int. J. Syst. Evol. Microbiol.">
        <title>The Global Catalogue of Microorganisms (GCM) 10K type strain sequencing project: providing services to taxonomists for standard genome sequencing and annotation.</title>
        <authorList>
            <consortium name="The Broad Institute Genomics Platform"/>
            <consortium name="The Broad Institute Genome Sequencing Center for Infectious Disease"/>
            <person name="Wu L."/>
            <person name="Ma J."/>
        </authorList>
    </citation>
    <scope>NUCLEOTIDE SEQUENCE [LARGE SCALE GENOMIC DNA]</scope>
    <source>
        <strain evidence="2">CGMCC 1.18575</strain>
    </source>
</reference>
<dbReference type="Proteomes" id="UP001596113">
    <property type="component" value="Unassembled WGS sequence"/>
</dbReference>
<comment type="caution">
    <text evidence="1">The sequence shown here is derived from an EMBL/GenBank/DDBJ whole genome shotgun (WGS) entry which is preliminary data.</text>
</comment>
<organism evidence="1 2">
    <name type="scientific">Cohnella soli</name>
    <dbReference type="NCBI Taxonomy" id="425005"/>
    <lineage>
        <taxon>Bacteria</taxon>
        <taxon>Bacillati</taxon>
        <taxon>Bacillota</taxon>
        <taxon>Bacilli</taxon>
        <taxon>Bacillales</taxon>
        <taxon>Paenibacillaceae</taxon>
        <taxon>Cohnella</taxon>
    </lineage>
</organism>
<name>A0ABW0I361_9BACL</name>
<proteinExistence type="predicted"/>
<evidence type="ECO:0000313" key="2">
    <source>
        <dbReference type="Proteomes" id="UP001596113"/>
    </source>
</evidence>
<dbReference type="EMBL" id="JBHSMI010000067">
    <property type="protein sequence ID" value="MFC5406935.1"/>
    <property type="molecule type" value="Genomic_DNA"/>
</dbReference>
<protein>
    <recommendedName>
        <fullName evidence="3">General stress protein 17M-like domain-containing protein</fullName>
    </recommendedName>
</protein>
<sequence length="151" mass="15810">MAVIVGIYDNEEQVLEAIHSLREAGAAEDDLRVVVNNREGAPLLSANGHVRMEELYRIQEVRDDDDVNTPFAASVPLGVGYPVGLSAIGAGPTGAVLPSMLLSDGSGSAEVLVEIGVPEDEAALCARAVQSGQYVLLREDASYVGEDGEST</sequence>
<evidence type="ECO:0000313" key="1">
    <source>
        <dbReference type="EMBL" id="MFC5406935.1"/>
    </source>
</evidence>
<dbReference type="RefSeq" id="WP_378139158.1">
    <property type="nucleotide sequence ID" value="NZ_JBHSMI010000067.1"/>
</dbReference>
<accession>A0ABW0I361</accession>
<evidence type="ECO:0008006" key="3">
    <source>
        <dbReference type="Google" id="ProtNLM"/>
    </source>
</evidence>
<gene>
    <name evidence="1" type="ORF">ACFPOF_29775</name>
</gene>